<dbReference type="PANTHER" id="PTHR48006">
    <property type="entry name" value="LEUCINE-RICH REPEAT-CONTAINING PROTEIN DDB_G0281931-RELATED"/>
    <property type="match status" value="1"/>
</dbReference>
<gene>
    <name evidence="4" type="ORF">MtrunA17_Chr5g0423761</name>
</gene>
<dbReference type="GO" id="GO:0005524">
    <property type="term" value="F:ATP binding"/>
    <property type="evidence" value="ECO:0007669"/>
    <property type="project" value="InterPro"/>
</dbReference>
<dbReference type="GO" id="GO:0004672">
    <property type="term" value="F:protein kinase activity"/>
    <property type="evidence" value="ECO:0007669"/>
    <property type="project" value="InterPro"/>
</dbReference>
<evidence type="ECO:0000313" key="4">
    <source>
        <dbReference type="EMBL" id="RHN55926.1"/>
    </source>
</evidence>
<protein>
    <recommendedName>
        <fullName evidence="3">Protein kinase domain-containing protein</fullName>
    </recommendedName>
</protein>
<feature type="transmembrane region" description="Helical" evidence="2">
    <location>
        <begin position="16"/>
        <end position="35"/>
    </location>
</feature>
<comment type="caution">
    <text evidence="4">The sequence shown here is derived from an EMBL/GenBank/DDBJ whole genome shotgun (WGS) entry which is preliminary data.</text>
</comment>
<keyword evidence="2" id="KW-0812">Transmembrane</keyword>
<dbReference type="InterPro" id="IPR000719">
    <property type="entry name" value="Prot_kinase_dom"/>
</dbReference>
<dbReference type="OrthoDB" id="1890790at2759"/>
<dbReference type="GO" id="GO:0016020">
    <property type="term" value="C:membrane"/>
    <property type="evidence" value="ECO:0007669"/>
    <property type="project" value="UniProtKB-SubCell"/>
</dbReference>
<dbReference type="Gramene" id="rna31220">
    <property type="protein sequence ID" value="RHN55926.1"/>
    <property type="gene ID" value="gene31220"/>
</dbReference>
<feature type="domain" description="Protein kinase" evidence="3">
    <location>
        <begin position="116"/>
        <end position="379"/>
    </location>
</feature>
<dbReference type="Pfam" id="PF07714">
    <property type="entry name" value="PK_Tyr_Ser-Thr"/>
    <property type="match status" value="1"/>
</dbReference>
<keyword evidence="4" id="KW-0808">Transferase</keyword>
<dbReference type="SUPFAM" id="SSF56112">
    <property type="entry name" value="Protein kinase-like (PK-like)"/>
    <property type="match status" value="1"/>
</dbReference>
<dbReference type="InterPro" id="IPR001245">
    <property type="entry name" value="Ser-Thr/Tyr_kinase_cat_dom"/>
</dbReference>
<keyword evidence="2" id="KW-0472">Membrane</keyword>
<dbReference type="PANTHER" id="PTHR48006:SF88">
    <property type="entry name" value="LRR RECEPTOR-LIKE KINASE FAMILY PROTEIN"/>
    <property type="match status" value="1"/>
</dbReference>
<keyword evidence="2" id="KW-1133">Transmembrane helix</keyword>
<reference evidence="4" key="1">
    <citation type="journal article" date="2018" name="Nat. Plants">
        <title>Whole-genome landscape of Medicago truncatula symbiotic genes.</title>
        <authorList>
            <person name="Pecrix Y."/>
            <person name="Gamas P."/>
            <person name="Carrere S."/>
        </authorList>
    </citation>
    <scope>NUCLEOTIDE SEQUENCE</scope>
    <source>
        <tissue evidence="4">Leaves</tissue>
    </source>
</reference>
<dbReference type="InterPro" id="IPR051824">
    <property type="entry name" value="LRR_Rcpt-Like_S/T_Kinase"/>
</dbReference>
<dbReference type="Proteomes" id="UP000265566">
    <property type="component" value="Chromosome 5"/>
</dbReference>
<evidence type="ECO:0000256" key="1">
    <source>
        <dbReference type="ARBA" id="ARBA00004479"/>
    </source>
</evidence>
<name>A0A396HRD4_MEDTR</name>
<sequence>MEFSNQFKESFKHGLIAGYCFTATFVIVFYMFYCLPAQVIKNRKNKKVGHMKTEEKHKLPCQKFKQQKINKKLKKVRQKDRVFPMELIEKSIQISKVGRLTYRMNFTKLCHATKYFSLDNVIGVGVIGIMYKAALPNGRFLAVKRLYDSQSIIKRFELEIMILGQYSHRNIVSLIGFSIEEGNNERILVYQYMSNGRLSDKLKETKKLEWSKVIKIALGVARGLCCLHHSLHMLHLNINSDCILLGKNFEPKISNFGGIMFMNNDLEKNIGLEKKDVSDFGCLLFELINGNKFGEIHESFNNVTVPFVTYPNHVNMLGEDPSGFCDAVDEYLNKIEFKDEEVSTLLRVARECVHPLFEQRPTMLEVYNKICNIGERDRICEDANLLSMDFVTPIEVDTNMPS</sequence>
<dbReference type="PROSITE" id="PS50011">
    <property type="entry name" value="PROTEIN_KINASE_DOM"/>
    <property type="match status" value="1"/>
</dbReference>
<dbReference type="AlphaFoldDB" id="A0A396HRD4"/>
<dbReference type="EMBL" id="PSQE01000005">
    <property type="protein sequence ID" value="RHN55926.1"/>
    <property type="molecule type" value="Genomic_DNA"/>
</dbReference>
<evidence type="ECO:0000259" key="3">
    <source>
        <dbReference type="PROSITE" id="PS50011"/>
    </source>
</evidence>
<dbReference type="Gene3D" id="3.30.200.20">
    <property type="entry name" value="Phosphorylase Kinase, domain 1"/>
    <property type="match status" value="1"/>
</dbReference>
<evidence type="ECO:0000256" key="2">
    <source>
        <dbReference type="SAM" id="Phobius"/>
    </source>
</evidence>
<dbReference type="InterPro" id="IPR011009">
    <property type="entry name" value="Kinase-like_dom_sf"/>
</dbReference>
<dbReference type="Gene3D" id="1.10.510.10">
    <property type="entry name" value="Transferase(Phosphotransferase) domain 1"/>
    <property type="match status" value="2"/>
</dbReference>
<proteinExistence type="predicted"/>
<organism evidence="4">
    <name type="scientific">Medicago truncatula</name>
    <name type="common">Barrel medic</name>
    <name type="synonym">Medicago tribuloides</name>
    <dbReference type="NCBI Taxonomy" id="3880"/>
    <lineage>
        <taxon>Eukaryota</taxon>
        <taxon>Viridiplantae</taxon>
        <taxon>Streptophyta</taxon>
        <taxon>Embryophyta</taxon>
        <taxon>Tracheophyta</taxon>
        <taxon>Spermatophyta</taxon>
        <taxon>Magnoliopsida</taxon>
        <taxon>eudicotyledons</taxon>
        <taxon>Gunneridae</taxon>
        <taxon>Pentapetalae</taxon>
        <taxon>rosids</taxon>
        <taxon>fabids</taxon>
        <taxon>Fabales</taxon>
        <taxon>Fabaceae</taxon>
        <taxon>Papilionoideae</taxon>
        <taxon>50 kb inversion clade</taxon>
        <taxon>NPAAA clade</taxon>
        <taxon>Hologalegina</taxon>
        <taxon>IRL clade</taxon>
        <taxon>Trifolieae</taxon>
        <taxon>Medicago</taxon>
    </lineage>
</organism>
<accession>A0A396HRD4</accession>
<comment type="subcellular location">
    <subcellularLocation>
        <location evidence="1">Membrane</location>
        <topology evidence="1">Single-pass type I membrane protein</topology>
    </subcellularLocation>
</comment>